<protein>
    <submittedName>
        <fullName evidence="1">Uncharacterized protein</fullName>
    </submittedName>
</protein>
<name>A0AC11DUD0_SHEEP</name>
<reference evidence="1" key="3">
    <citation type="submission" date="2025-09" db="UniProtKB">
        <authorList>
            <consortium name="Ensembl"/>
        </authorList>
    </citation>
    <scope>IDENTIFICATION</scope>
</reference>
<sequence length="209" mass="22525">MHKNMQSKNVDNTKRNGKKPRGGRLGFSAINTASRGSRYQVDQLVLFVQDLPCCSTGSPTPGQIRTVGHLIVTQNPATSPPPALVLRPPPCRTAGGAVVRRRGQVGALAGGLSLLPPSRQAPRGACALSDLSESAVLSWGFLSLWSLAEMLQSLIKKVWIPMKPYYTQAYQEIWVGTGLMAYIVYKIRSADKRSKALKASSAAPAHGHH</sequence>
<evidence type="ECO:0000313" key="1">
    <source>
        <dbReference type="Ensembl" id="ENSOARP00020049754.1"/>
    </source>
</evidence>
<reference evidence="1" key="2">
    <citation type="submission" date="2025-08" db="UniProtKB">
        <authorList>
            <consortium name="Ensembl"/>
        </authorList>
    </citation>
    <scope>IDENTIFICATION</scope>
</reference>
<reference evidence="1" key="1">
    <citation type="submission" date="2020-11" db="EMBL/GenBank/DDBJ databases">
        <authorList>
            <person name="Davenport K.M."/>
            <person name="Bickhart D.M."/>
            <person name="Smith T.P.L."/>
            <person name="Murdoch B.M."/>
            <person name="Rosen B.D."/>
        </authorList>
    </citation>
    <scope>NUCLEOTIDE SEQUENCE [LARGE SCALE GENOMIC DNA]</scope>
    <source>
        <strain evidence="1">OAR_USU_Benz2616</strain>
    </source>
</reference>
<accession>A0AC11DUD0</accession>
<organism evidence="1">
    <name type="scientific">Ovis aries</name>
    <name type="common">Sheep</name>
    <dbReference type="NCBI Taxonomy" id="9940"/>
    <lineage>
        <taxon>Eukaryota</taxon>
        <taxon>Metazoa</taxon>
        <taxon>Chordata</taxon>
        <taxon>Craniata</taxon>
        <taxon>Vertebrata</taxon>
        <taxon>Euteleostomi</taxon>
        <taxon>Mammalia</taxon>
        <taxon>Eutheria</taxon>
        <taxon>Laurasiatheria</taxon>
        <taxon>Artiodactyla</taxon>
        <taxon>Ruminantia</taxon>
        <taxon>Pecora</taxon>
        <taxon>Bovidae</taxon>
        <taxon>Caprinae</taxon>
        <taxon>Ovis</taxon>
    </lineage>
</organism>
<proteinExistence type="predicted"/>
<dbReference type="Ensembl" id="ENSOART00020065122.1">
    <property type="protein sequence ID" value="ENSOARP00020049754.1"/>
    <property type="gene ID" value="ENSOARG00020027556.1"/>
</dbReference>